<sequence length="248" mass="28296">MQYRYNPARSGPAGSLALLAALACAGCGPATDRPTVDYYLPNPRALARVSRAVMLELAYEGPHPDLARDMTEAAVRAIRDRRLFHVELVRGDDPRMLELPVRIEGRKTLQDLAALRKAFRCDAIILGSIRRYEPYPRMQIALCLQLLDLRRGRLIWGLEQTWDTTDRVTESRIREFFRKGMRENYGPLDWRLATVSPKVFQKYVAWEVSETFVADAPPARTGTRVDLRTIGESLRKMQRIAKKLQVVG</sequence>
<dbReference type="AlphaFoldDB" id="A0A0F8WPN2"/>
<evidence type="ECO:0000313" key="1">
    <source>
        <dbReference type="EMBL" id="KKK58638.1"/>
    </source>
</evidence>
<dbReference type="EMBL" id="LAZR01063875">
    <property type="protein sequence ID" value="KKK58638.1"/>
    <property type="molecule type" value="Genomic_DNA"/>
</dbReference>
<accession>A0A0F8WPN2</accession>
<protein>
    <submittedName>
        <fullName evidence="1">Uncharacterized protein</fullName>
    </submittedName>
</protein>
<dbReference type="PROSITE" id="PS51257">
    <property type="entry name" value="PROKAR_LIPOPROTEIN"/>
    <property type="match status" value="1"/>
</dbReference>
<organism evidence="1">
    <name type="scientific">marine sediment metagenome</name>
    <dbReference type="NCBI Taxonomy" id="412755"/>
    <lineage>
        <taxon>unclassified sequences</taxon>
        <taxon>metagenomes</taxon>
        <taxon>ecological metagenomes</taxon>
    </lineage>
</organism>
<comment type="caution">
    <text evidence="1">The sequence shown here is derived from an EMBL/GenBank/DDBJ whole genome shotgun (WGS) entry which is preliminary data.</text>
</comment>
<reference evidence="1" key="1">
    <citation type="journal article" date="2015" name="Nature">
        <title>Complex archaea that bridge the gap between prokaryotes and eukaryotes.</title>
        <authorList>
            <person name="Spang A."/>
            <person name="Saw J.H."/>
            <person name="Jorgensen S.L."/>
            <person name="Zaremba-Niedzwiedzka K."/>
            <person name="Martijn J."/>
            <person name="Lind A.E."/>
            <person name="van Eijk R."/>
            <person name="Schleper C."/>
            <person name="Guy L."/>
            <person name="Ettema T.J."/>
        </authorList>
    </citation>
    <scope>NUCLEOTIDE SEQUENCE</scope>
</reference>
<dbReference type="Gene3D" id="3.40.50.10610">
    <property type="entry name" value="ABC-type transport auxiliary lipoprotein component"/>
    <property type="match status" value="1"/>
</dbReference>
<name>A0A0F8WPN2_9ZZZZ</name>
<gene>
    <name evidence="1" type="ORF">LCGC14_3042410</name>
</gene>
<proteinExistence type="predicted"/>